<dbReference type="Proteomes" id="UP001627154">
    <property type="component" value="Unassembled WGS sequence"/>
</dbReference>
<dbReference type="PANTHER" id="PTHR19332:SF1">
    <property type="entry name" value="PEROXISOMAL MEMBRANE PROTEIN PEX13"/>
    <property type="match status" value="1"/>
</dbReference>
<evidence type="ECO:0000313" key="16">
    <source>
        <dbReference type="EMBL" id="KAL3393147.1"/>
    </source>
</evidence>
<dbReference type="PROSITE" id="PS50002">
    <property type="entry name" value="SH3"/>
    <property type="match status" value="1"/>
</dbReference>
<proteinExistence type="inferred from homology"/>
<dbReference type="InterPro" id="IPR007223">
    <property type="entry name" value="Peroxin-13_N"/>
</dbReference>
<keyword evidence="9" id="KW-0576">Peroxisome</keyword>
<evidence type="ECO:0000256" key="3">
    <source>
        <dbReference type="ARBA" id="ARBA00022448"/>
    </source>
</evidence>
<evidence type="ECO:0000256" key="10">
    <source>
        <dbReference type="ARBA" id="ARBA00029693"/>
    </source>
</evidence>
<evidence type="ECO:0000256" key="1">
    <source>
        <dbReference type="ARBA" id="ARBA00006033"/>
    </source>
</evidence>
<keyword evidence="8" id="KW-0472">Membrane</keyword>
<evidence type="ECO:0000256" key="2">
    <source>
        <dbReference type="ARBA" id="ARBA00022443"/>
    </source>
</evidence>
<dbReference type="Pfam" id="PF04088">
    <property type="entry name" value="Peroxin-13_N"/>
    <property type="match status" value="1"/>
</dbReference>
<dbReference type="PANTHER" id="PTHR19332">
    <property type="entry name" value="PEROXISOMAL MEMBRANE PROTEIN PEX13"/>
    <property type="match status" value="1"/>
</dbReference>
<keyword evidence="3" id="KW-0813">Transport</keyword>
<feature type="domain" description="SH3" evidence="15">
    <location>
        <begin position="257"/>
        <end position="321"/>
    </location>
</feature>
<reference evidence="16 17" key="1">
    <citation type="journal article" date="2024" name="bioRxiv">
        <title>A reference genome for Trichogramma kaykai: A tiny desert-dwelling parasitoid wasp with competing sex-ratio distorters.</title>
        <authorList>
            <person name="Culotta J."/>
            <person name="Lindsey A.R."/>
        </authorList>
    </citation>
    <scope>NUCLEOTIDE SEQUENCE [LARGE SCALE GENOMIC DNA]</scope>
    <source>
        <strain evidence="16 17">KSX58</strain>
    </source>
</reference>
<evidence type="ECO:0000313" key="17">
    <source>
        <dbReference type="Proteomes" id="UP001627154"/>
    </source>
</evidence>
<name>A0ABD2WKY2_9HYME</name>
<dbReference type="InterPro" id="IPR036028">
    <property type="entry name" value="SH3-like_dom_sf"/>
</dbReference>
<dbReference type="GO" id="GO:0015031">
    <property type="term" value="P:protein transport"/>
    <property type="evidence" value="ECO:0007669"/>
    <property type="project" value="UniProtKB-KW"/>
</dbReference>
<feature type="region of interest" description="Disordered" evidence="14">
    <location>
        <begin position="322"/>
        <end position="357"/>
    </location>
</feature>
<evidence type="ECO:0000256" key="12">
    <source>
        <dbReference type="ARBA" id="ARBA00046271"/>
    </source>
</evidence>
<keyword evidence="5" id="KW-0653">Protein transport</keyword>
<comment type="similarity">
    <text evidence="1">Belongs to the peroxin-13 family.</text>
</comment>
<evidence type="ECO:0000256" key="14">
    <source>
        <dbReference type="SAM" id="MobiDB-lite"/>
    </source>
</evidence>
<evidence type="ECO:0000256" key="9">
    <source>
        <dbReference type="ARBA" id="ARBA00023140"/>
    </source>
</evidence>
<dbReference type="EMBL" id="JBJJXI010000100">
    <property type="protein sequence ID" value="KAL3393147.1"/>
    <property type="molecule type" value="Genomic_DNA"/>
</dbReference>
<dbReference type="InterPro" id="IPR035463">
    <property type="entry name" value="Pex13"/>
</dbReference>
<keyword evidence="2 13" id="KW-0728">SH3 domain</keyword>
<keyword evidence="6" id="KW-1133">Transmembrane helix</keyword>
<evidence type="ECO:0000256" key="11">
    <source>
        <dbReference type="ARBA" id="ARBA00034535"/>
    </source>
</evidence>
<keyword evidence="7" id="KW-0811">Translocation</keyword>
<evidence type="ECO:0000256" key="5">
    <source>
        <dbReference type="ARBA" id="ARBA00022927"/>
    </source>
</evidence>
<keyword evidence="17" id="KW-1185">Reference proteome</keyword>
<dbReference type="GO" id="GO:0005778">
    <property type="term" value="C:peroxisomal membrane"/>
    <property type="evidence" value="ECO:0007669"/>
    <property type="project" value="UniProtKB-SubCell"/>
</dbReference>
<dbReference type="SMART" id="SM00326">
    <property type="entry name" value="SH3"/>
    <property type="match status" value="1"/>
</dbReference>
<comment type="subcellular location">
    <subcellularLocation>
        <location evidence="12">Peroxisome membrane</location>
    </subcellularLocation>
</comment>
<evidence type="ECO:0000256" key="7">
    <source>
        <dbReference type="ARBA" id="ARBA00023010"/>
    </source>
</evidence>
<evidence type="ECO:0000256" key="13">
    <source>
        <dbReference type="PROSITE-ProRule" id="PRU00192"/>
    </source>
</evidence>
<sequence length="357" mass="40280">MENQQRAEIFDSNNFINVPGSGNILTQPMMIPNTSSVAPPPIPPRRQVNNSMQAMQSPYGYGGAWGMNRYYNQYSQYNQFNPMFRQNTWGPSGDVENHFVQFAEASTRPAFQSIEAMVHTFSSLTMMFESTFFAMTNSFRAILGVAENMGKLRMMLKNMFGSFAAIRFIKWLYLKVKYLIGLKNPDGTASTDVLWGQTISEVMTEEGAEKIGSSSWPVFLFFGIIFLTPYLISRVTASARDMEAKINTPKEWFRQKEKPLETIALFDFLPRSSEELPLKAGQKVWLAPSDLQLKNYPGWCRATDTVKIGLIPVSYVRPLAPGNRKPSGFQTPPMDQQPIVNEPAPVMDEVPSDLNSN</sequence>
<comment type="caution">
    <text evidence="16">The sequence shown here is derived from an EMBL/GenBank/DDBJ whole genome shotgun (WGS) entry which is preliminary data.</text>
</comment>
<keyword evidence="4" id="KW-0812">Transmembrane</keyword>
<dbReference type="Pfam" id="PF00018">
    <property type="entry name" value="SH3_1"/>
    <property type="match status" value="1"/>
</dbReference>
<dbReference type="SUPFAM" id="SSF50044">
    <property type="entry name" value="SH3-domain"/>
    <property type="match status" value="1"/>
</dbReference>
<gene>
    <name evidence="16" type="ORF">TKK_012403</name>
</gene>
<protein>
    <recommendedName>
        <fullName evidence="11">Peroxisomal membrane protein PEX13</fullName>
    </recommendedName>
    <alternativeName>
        <fullName evidence="10">Peroxin-13</fullName>
    </alternativeName>
</protein>
<dbReference type="InterPro" id="IPR001452">
    <property type="entry name" value="SH3_domain"/>
</dbReference>
<accession>A0ABD2WKY2</accession>
<dbReference type="AlphaFoldDB" id="A0ABD2WKY2"/>
<evidence type="ECO:0000259" key="15">
    <source>
        <dbReference type="PROSITE" id="PS50002"/>
    </source>
</evidence>
<evidence type="ECO:0000256" key="6">
    <source>
        <dbReference type="ARBA" id="ARBA00022989"/>
    </source>
</evidence>
<organism evidence="16 17">
    <name type="scientific">Trichogramma kaykai</name>
    <dbReference type="NCBI Taxonomy" id="54128"/>
    <lineage>
        <taxon>Eukaryota</taxon>
        <taxon>Metazoa</taxon>
        <taxon>Ecdysozoa</taxon>
        <taxon>Arthropoda</taxon>
        <taxon>Hexapoda</taxon>
        <taxon>Insecta</taxon>
        <taxon>Pterygota</taxon>
        <taxon>Neoptera</taxon>
        <taxon>Endopterygota</taxon>
        <taxon>Hymenoptera</taxon>
        <taxon>Apocrita</taxon>
        <taxon>Proctotrupomorpha</taxon>
        <taxon>Chalcidoidea</taxon>
        <taxon>Trichogrammatidae</taxon>
        <taxon>Trichogramma</taxon>
    </lineage>
</organism>
<dbReference type="Gene3D" id="2.30.30.40">
    <property type="entry name" value="SH3 Domains"/>
    <property type="match status" value="1"/>
</dbReference>
<evidence type="ECO:0000256" key="8">
    <source>
        <dbReference type="ARBA" id="ARBA00023136"/>
    </source>
</evidence>
<evidence type="ECO:0000256" key="4">
    <source>
        <dbReference type="ARBA" id="ARBA00022692"/>
    </source>
</evidence>